<feature type="compositionally biased region" description="Polar residues" evidence="5">
    <location>
        <begin position="1"/>
        <end position="11"/>
    </location>
</feature>
<sequence length="791" mass="89102">MNTDTASTSSVRACKRARNAVESAQDSNHNAHTTPEDRTHPSSRKTHNKKQPLSCAECRRLKLKCDRVFPCQSCSKRGCAEICPDGALTSGKGSRFILANTEQLHAKIIQMSDRIRQLEEALGSLQAECAKEPHPLLHQDLLRIKNSLELYSPQAPTSRLSHIDSPQHPPANDRRRHSIPDTGLSRKSEASSTGDVVLDDSYLCPEIEKLSQTFPYPCLPNYLMRESIHQRLPPRQEAEYLCTQARLNALWQYNLDPSEIWLPNLVHHVYTTPVKELSFRRLSLLFIMMAMGTLVDLNQQNDSPRAELYYHLARASLCEMNLMDEPSLDLLQTLFYMIWYLLIFSDKSQAVAYAWSIMGLAVKLMQSLGLHRDSNKGKVIPEESQRRRMLLWELLSLDARLALSLGRPPSICLEHVDCLRPSYSVPEMHSVGGSQSYHEWKHGFFLKGLTPVLNAAISAQHQPYSRILAVDKDVRNYRVPPMLDIFNQRDTSTNRQLGMQQVLVSSGREIVLLQLHRNFFTEALNTYDAFSYRHSLAPSVVATYLSATRLIATLKILEEREPQLSKRFMCFWFNAFSGAVALSLIVSRTPFLSLAPLALQELGTVYRLFAKVAQQCSKVDQALPLLRKIAEKARRSYFQWRSVADVGWSSMEVDEGEVSPPLKVTQVSTNDGLASFDATHPDLLRCLQEIERRPCPSLHDLPTFMSQTPPPSATCDDPDMRSEQSTAGELSANMLALALGRDTDLGSVKHIPDSATSGDGPQRVGTHTFNFDFGALASNVENQSNTYMSWF</sequence>
<dbReference type="PANTHER" id="PTHR31001">
    <property type="entry name" value="UNCHARACTERIZED TRANSCRIPTIONAL REGULATORY PROTEIN"/>
    <property type="match status" value="1"/>
</dbReference>
<evidence type="ECO:0000313" key="9">
    <source>
        <dbReference type="Proteomes" id="UP000054018"/>
    </source>
</evidence>
<dbReference type="Pfam" id="PF04082">
    <property type="entry name" value="Fungal_trans"/>
    <property type="match status" value="1"/>
</dbReference>
<evidence type="ECO:0000259" key="6">
    <source>
        <dbReference type="PROSITE" id="PS50048"/>
    </source>
</evidence>
<keyword evidence="2" id="KW-0479">Metal-binding</keyword>
<feature type="compositionally biased region" description="Polar residues" evidence="5">
    <location>
        <begin position="22"/>
        <end position="33"/>
    </location>
</feature>
<gene>
    <name evidence="8" type="ORF">PISMIDRAFT_240886</name>
</gene>
<dbReference type="CDD" id="cd00067">
    <property type="entry name" value="GAL4"/>
    <property type="match status" value="1"/>
</dbReference>
<evidence type="ECO:0000313" key="8">
    <source>
        <dbReference type="EMBL" id="KIK26636.1"/>
    </source>
</evidence>
<evidence type="ECO:0000259" key="7">
    <source>
        <dbReference type="PROSITE" id="PS51379"/>
    </source>
</evidence>
<dbReference type="PROSITE" id="PS00463">
    <property type="entry name" value="ZN2_CY6_FUNGAL_1"/>
    <property type="match status" value="1"/>
</dbReference>
<keyword evidence="9" id="KW-1185">Reference proteome</keyword>
<dbReference type="OrthoDB" id="240216at2759"/>
<dbReference type="SMART" id="SM00906">
    <property type="entry name" value="Fungal_trans"/>
    <property type="match status" value="1"/>
</dbReference>
<comment type="subcellular location">
    <subcellularLocation>
        <location evidence="1">Nucleus</location>
    </subcellularLocation>
</comment>
<accession>A0A0C9ZBL2</accession>
<dbReference type="CDD" id="cd12148">
    <property type="entry name" value="fungal_TF_MHR"/>
    <property type="match status" value="1"/>
</dbReference>
<dbReference type="GO" id="GO:0000981">
    <property type="term" value="F:DNA-binding transcription factor activity, RNA polymerase II-specific"/>
    <property type="evidence" value="ECO:0007669"/>
    <property type="project" value="InterPro"/>
</dbReference>
<dbReference type="GO" id="GO:0005634">
    <property type="term" value="C:nucleus"/>
    <property type="evidence" value="ECO:0007669"/>
    <property type="project" value="UniProtKB-SubCell"/>
</dbReference>
<evidence type="ECO:0000256" key="3">
    <source>
        <dbReference type="ARBA" id="ARBA00023242"/>
    </source>
</evidence>
<dbReference type="SMART" id="SM00066">
    <property type="entry name" value="GAL4"/>
    <property type="match status" value="1"/>
</dbReference>
<feature type="region of interest" description="Disordered" evidence="5">
    <location>
        <begin position="1"/>
        <end position="50"/>
    </location>
</feature>
<dbReference type="GO" id="GO:0008270">
    <property type="term" value="F:zinc ion binding"/>
    <property type="evidence" value="ECO:0007669"/>
    <property type="project" value="InterPro"/>
</dbReference>
<dbReference type="Gene3D" id="4.10.240.10">
    <property type="entry name" value="Zn(2)-C6 fungal-type DNA-binding domain"/>
    <property type="match status" value="1"/>
</dbReference>
<dbReference type="AlphaFoldDB" id="A0A0C9ZBL2"/>
<dbReference type="SUPFAM" id="SSF57701">
    <property type="entry name" value="Zn2/Cys6 DNA-binding domain"/>
    <property type="match status" value="1"/>
</dbReference>
<reference evidence="8 9" key="1">
    <citation type="submission" date="2014-04" db="EMBL/GenBank/DDBJ databases">
        <authorList>
            <consortium name="DOE Joint Genome Institute"/>
            <person name="Kuo A."/>
            <person name="Kohler A."/>
            <person name="Costa M.D."/>
            <person name="Nagy L.G."/>
            <person name="Floudas D."/>
            <person name="Copeland A."/>
            <person name="Barry K.W."/>
            <person name="Cichocki N."/>
            <person name="Veneault-Fourrey C."/>
            <person name="LaButti K."/>
            <person name="Lindquist E.A."/>
            <person name="Lipzen A."/>
            <person name="Lundell T."/>
            <person name="Morin E."/>
            <person name="Murat C."/>
            <person name="Sun H."/>
            <person name="Tunlid A."/>
            <person name="Henrissat B."/>
            <person name="Grigoriev I.V."/>
            <person name="Hibbett D.S."/>
            <person name="Martin F."/>
            <person name="Nordberg H.P."/>
            <person name="Cantor M.N."/>
            <person name="Hua S.X."/>
        </authorList>
    </citation>
    <scope>NUCLEOTIDE SEQUENCE [LARGE SCALE GENOMIC DNA]</scope>
    <source>
        <strain evidence="8 9">441</strain>
    </source>
</reference>
<keyword evidence="4" id="KW-0175">Coiled coil</keyword>
<keyword evidence="3" id="KW-0539">Nucleus</keyword>
<proteinExistence type="predicted"/>
<evidence type="ECO:0008006" key="10">
    <source>
        <dbReference type="Google" id="ProtNLM"/>
    </source>
</evidence>
<dbReference type="InterPro" id="IPR050613">
    <property type="entry name" value="Sec_Metabolite_Reg"/>
</dbReference>
<feature type="compositionally biased region" description="Basic residues" evidence="5">
    <location>
        <begin position="41"/>
        <end position="50"/>
    </location>
</feature>
<feature type="region of interest" description="Disordered" evidence="5">
    <location>
        <begin position="155"/>
        <end position="192"/>
    </location>
</feature>
<dbReference type="Proteomes" id="UP000054018">
    <property type="component" value="Unassembled WGS sequence"/>
</dbReference>
<evidence type="ECO:0000256" key="5">
    <source>
        <dbReference type="SAM" id="MobiDB-lite"/>
    </source>
</evidence>
<name>A0A0C9ZBL2_9AGAM</name>
<dbReference type="InterPro" id="IPR017896">
    <property type="entry name" value="4Fe4S_Fe-S-bd"/>
</dbReference>
<dbReference type="PANTHER" id="PTHR31001:SF56">
    <property type="entry name" value="ZN(2)-C6 FUNGAL-TYPE DOMAIN-CONTAINING PROTEIN"/>
    <property type="match status" value="1"/>
</dbReference>
<reference evidence="9" key="2">
    <citation type="submission" date="2015-01" db="EMBL/GenBank/DDBJ databases">
        <title>Evolutionary Origins and Diversification of the Mycorrhizal Mutualists.</title>
        <authorList>
            <consortium name="DOE Joint Genome Institute"/>
            <consortium name="Mycorrhizal Genomics Consortium"/>
            <person name="Kohler A."/>
            <person name="Kuo A."/>
            <person name="Nagy L.G."/>
            <person name="Floudas D."/>
            <person name="Copeland A."/>
            <person name="Barry K.W."/>
            <person name="Cichocki N."/>
            <person name="Veneault-Fourrey C."/>
            <person name="LaButti K."/>
            <person name="Lindquist E.A."/>
            <person name="Lipzen A."/>
            <person name="Lundell T."/>
            <person name="Morin E."/>
            <person name="Murat C."/>
            <person name="Riley R."/>
            <person name="Ohm R."/>
            <person name="Sun H."/>
            <person name="Tunlid A."/>
            <person name="Henrissat B."/>
            <person name="Grigoriev I.V."/>
            <person name="Hibbett D.S."/>
            <person name="Martin F."/>
        </authorList>
    </citation>
    <scope>NUCLEOTIDE SEQUENCE [LARGE SCALE GENOMIC DNA]</scope>
    <source>
        <strain evidence="9">441</strain>
    </source>
</reference>
<dbReference type="Pfam" id="PF00172">
    <property type="entry name" value="Zn_clus"/>
    <property type="match status" value="1"/>
</dbReference>
<dbReference type="InterPro" id="IPR001138">
    <property type="entry name" value="Zn2Cys6_DnaBD"/>
</dbReference>
<dbReference type="PROSITE" id="PS51379">
    <property type="entry name" value="4FE4S_FER_2"/>
    <property type="match status" value="1"/>
</dbReference>
<feature type="coiled-coil region" evidence="4">
    <location>
        <begin position="101"/>
        <end position="128"/>
    </location>
</feature>
<evidence type="ECO:0000256" key="2">
    <source>
        <dbReference type="ARBA" id="ARBA00022723"/>
    </source>
</evidence>
<dbReference type="PROSITE" id="PS50048">
    <property type="entry name" value="ZN2_CY6_FUNGAL_2"/>
    <property type="match status" value="1"/>
</dbReference>
<dbReference type="InterPro" id="IPR036864">
    <property type="entry name" value="Zn2-C6_fun-type_DNA-bd_sf"/>
</dbReference>
<dbReference type="HOGENOM" id="CLU_007340_2_0_1"/>
<feature type="domain" description="Zn(2)-C6 fungal-type" evidence="6">
    <location>
        <begin position="54"/>
        <end position="83"/>
    </location>
</feature>
<evidence type="ECO:0000256" key="1">
    <source>
        <dbReference type="ARBA" id="ARBA00004123"/>
    </source>
</evidence>
<dbReference type="InterPro" id="IPR007219">
    <property type="entry name" value="XnlR_reg_dom"/>
</dbReference>
<dbReference type="GO" id="GO:0003677">
    <property type="term" value="F:DNA binding"/>
    <property type="evidence" value="ECO:0007669"/>
    <property type="project" value="InterPro"/>
</dbReference>
<evidence type="ECO:0000256" key="4">
    <source>
        <dbReference type="SAM" id="Coils"/>
    </source>
</evidence>
<organism evidence="8 9">
    <name type="scientific">Pisolithus microcarpus 441</name>
    <dbReference type="NCBI Taxonomy" id="765257"/>
    <lineage>
        <taxon>Eukaryota</taxon>
        <taxon>Fungi</taxon>
        <taxon>Dikarya</taxon>
        <taxon>Basidiomycota</taxon>
        <taxon>Agaricomycotina</taxon>
        <taxon>Agaricomycetes</taxon>
        <taxon>Agaricomycetidae</taxon>
        <taxon>Boletales</taxon>
        <taxon>Sclerodermatineae</taxon>
        <taxon>Pisolithaceae</taxon>
        <taxon>Pisolithus</taxon>
    </lineage>
</organism>
<dbReference type="EMBL" id="KN833700">
    <property type="protein sequence ID" value="KIK26636.1"/>
    <property type="molecule type" value="Genomic_DNA"/>
</dbReference>
<protein>
    <recommendedName>
        <fullName evidence="10">Zn(2)-C6 fungal-type domain-containing protein</fullName>
    </recommendedName>
</protein>
<feature type="region of interest" description="Disordered" evidence="5">
    <location>
        <begin position="698"/>
        <end position="726"/>
    </location>
</feature>
<feature type="domain" description="4Fe-4S ferredoxin-type" evidence="7">
    <location>
        <begin position="61"/>
        <end position="93"/>
    </location>
</feature>
<dbReference type="STRING" id="765257.A0A0C9ZBL2"/>
<dbReference type="GO" id="GO:0006351">
    <property type="term" value="P:DNA-templated transcription"/>
    <property type="evidence" value="ECO:0007669"/>
    <property type="project" value="InterPro"/>
</dbReference>